<name>A0ABV7NUT6_9PSEU</name>
<keyword evidence="3" id="KW-1185">Reference proteome</keyword>
<gene>
    <name evidence="2" type="ORF">ACFOSH_10680</name>
</gene>
<reference evidence="3" key="1">
    <citation type="journal article" date="2019" name="Int. J. Syst. Evol. Microbiol.">
        <title>The Global Catalogue of Microorganisms (GCM) 10K type strain sequencing project: providing services to taxonomists for standard genome sequencing and annotation.</title>
        <authorList>
            <consortium name="The Broad Institute Genomics Platform"/>
            <consortium name="The Broad Institute Genome Sequencing Center for Infectious Disease"/>
            <person name="Wu L."/>
            <person name="Ma J."/>
        </authorList>
    </citation>
    <scope>NUCLEOTIDE SEQUENCE [LARGE SCALE GENOMIC DNA]</scope>
    <source>
        <strain evidence="3">CGMCC 4.7676</strain>
    </source>
</reference>
<organism evidence="2 3">
    <name type="scientific">Amycolatopsis speibonae</name>
    <dbReference type="NCBI Taxonomy" id="1450224"/>
    <lineage>
        <taxon>Bacteria</taxon>
        <taxon>Bacillati</taxon>
        <taxon>Actinomycetota</taxon>
        <taxon>Actinomycetes</taxon>
        <taxon>Pseudonocardiales</taxon>
        <taxon>Pseudonocardiaceae</taxon>
        <taxon>Amycolatopsis</taxon>
    </lineage>
</organism>
<comment type="caution">
    <text evidence="2">The sequence shown here is derived from an EMBL/GenBank/DDBJ whole genome shotgun (WGS) entry which is preliminary data.</text>
</comment>
<proteinExistence type="predicted"/>
<sequence>MPPVQLPAETELRVAAERSPLLSELRGYVAGLDESSKPNGTLIPRLAEASGLVRVFKGKHVPVKKNAKLLDNALALWERVHSAIGEAGFGIASEDDAVPLAFGMLFPELASSIFLTLYQSGPVPIPVELLLEVSASVLDIESAPSEPTRYATGVTLDLLERLGAVERGTADPAGLARISEITGRPDPSPTLVSLTPIAVWAINRTLRDSGVSAPVIGEAAEMRLDELSPRLVDAAPEIIDAELNAWVRHRSPSDAASEAGEFLHATTCPEERLFALIVLGETGEIGLRTAAEVRAEGGLVGAVAAMWLSERGAIEPETVTRDEVTVGMTDHFAAMHALGAFVHQLADMDNGFDVVDLLTSSGHPDRLELLEVVGTDHPDPKMAKKARKASFKLRSSGR</sequence>
<accession>A0ABV7NUT6</accession>
<evidence type="ECO:0000313" key="2">
    <source>
        <dbReference type="EMBL" id="MFC3449893.1"/>
    </source>
</evidence>
<evidence type="ECO:0000256" key="1">
    <source>
        <dbReference type="SAM" id="MobiDB-lite"/>
    </source>
</evidence>
<evidence type="ECO:0008006" key="4">
    <source>
        <dbReference type="Google" id="ProtNLM"/>
    </source>
</evidence>
<feature type="compositionally biased region" description="Basic residues" evidence="1">
    <location>
        <begin position="383"/>
        <end position="398"/>
    </location>
</feature>
<protein>
    <recommendedName>
        <fullName evidence="4">DUF2336 domain-containing protein</fullName>
    </recommendedName>
</protein>
<feature type="region of interest" description="Disordered" evidence="1">
    <location>
        <begin position="378"/>
        <end position="398"/>
    </location>
</feature>
<dbReference type="RefSeq" id="WP_378238578.1">
    <property type="nucleotide sequence ID" value="NZ_JBHRWK010000014.1"/>
</dbReference>
<evidence type="ECO:0000313" key="3">
    <source>
        <dbReference type="Proteomes" id="UP001595645"/>
    </source>
</evidence>
<dbReference type="Proteomes" id="UP001595645">
    <property type="component" value="Unassembled WGS sequence"/>
</dbReference>
<dbReference type="EMBL" id="JBHRWK010000014">
    <property type="protein sequence ID" value="MFC3449893.1"/>
    <property type="molecule type" value="Genomic_DNA"/>
</dbReference>